<evidence type="ECO:0000313" key="2">
    <source>
        <dbReference type="Proteomes" id="UP000324758"/>
    </source>
</evidence>
<keyword evidence="2" id="KW-1185">Reference proteome</keyword>
<dbReference type="RefSeq" id="WP_148771657.1">
    <property type="nucleotide sequence ID" value="NZ_VSSS01000014.1"/>
</dbReference>
<dbReference type="Proteomes" id="UP000324758">
    <property type="component" value="Unassembled WGS sequence"/>
</dbReference>
<sequence length="163" mass="18193">MTKGLTETQFHRLAAFNAAVARATDPSLMMTLGETAFQREFGHKLFTLLKIDRNAGLMRRLYSSNAEINPVGGTKPIEASNWTQRVLVEGLHYVGRNRSDLKSVFAEHETLFDVGCESVLNTPILSRGQVIGSINILDIENHYTEDMCPLTSLYGQCLTQVFL</sequence>
<protein>
    <recommendedName>
        <fullName evidence="3">GAF domain-containing protein</fullName>
    </recommendedName>
</protein>
<dbReference type="EMBL" id="VSSS01000014">
    <property type="protein sequence ID" value="TYL97835.1"/>
    <property type="molecule type" value="Genomic_DNA"/>
</dbReference>
<gene>
    <name evidence="1" type="ORF">FXB40_07990</name>
</gene>
<dbReference type="OrthoDB" id="7066078at2"/>
<evidence type="ECO:0008006" key="3">
    <source>
        <dbReference type="Google" id="ProtNLM"/>
    </source>
</evidence>
<dbReference type="SUPFAM" id="SSF55781">
    <property type="entry name" value="GAF domain-like"/>
    <property type="match status" value="1"/>
</dbReference>
<accession>A0A5D3KKA1</accession>
<dbReference type="AlphaFoldDB" id="A0A5D3KKA1"/>
<dbReference type="Gene3D" id="3.30.450.40">
    <property type="match status" value="1"/>
</dbReference>
<dbReference type="InterPro" id="IPR029016">
    <property type="entry name" value="GAF-like_dom_sf"/>
</dbReference>
<name>A0A5D3KKA1_9BRAD</name>
<evidence type="ECO:0000313" key="1">
    <source>
        <dbReference type="EMBL" id="TYL97835.1"/>
    </source>
</evidence>
<organism evidence="1 2">
    <name type="scientific">Bradyrhizobium rifense</name>
    <dbReference type="NCBI Taxonomy" id="515499"/>
    <lineage>
        <taxon>Bacteria</taxon>
        <taxon>Pseudomonadati</taxon>
        <taxon>Pseudomonadota</taxon>
        <taxon>Alphaproteobacteria</taxon>
        <taxon>Hyphomicrobiales</taxon>
        <taxon>Nitrobacteraceae</taxon>
        <taxon>Bradyrhizobium</taxon>
    </lineage>
</organism>
<proteinExistence type="predicted"/>
<comment type="caution">
    <text evidence="1">The sequence shown here is derived from an EMBL/GenBank/DDBJ whole genome shotgun (WGS) entry which is preliminary data.</text>
</comment>
<reference evidence="1 2" key="1">
    <citation type="submission" date="2019-08" db="EMBL/GenBank/DDBJ databases">
        <title>Bradyrhizobium hipponensis sp. nov., a rhizobium isolated from a Lupinus angustifolius root nodule in Tunisia.</title>
        <authorList>
            <person name="Off K."/>
            <person name="Rejili M."/>
            <person name="Mars M."/>
            <person name="Brachmann A."/>
            <person name="Marin M."/>
        </authorList>
    </citation>
    <scope>NUCLEOTIDE SEQUENCE [LARGE SCALE GENOMIC DNA]</scope>
    <source>
        <strain evidence="1 2">CTAW71</strain>
    </source>
</reference>